<feature type="domain" description="PEP-utilising enzyme mobile" evidence="11">
    <location>
        <begin position="912"/>
        <end position="982"/>
    </location>
</feature>
<dbReference type="InterPro" id="IPR008279">
    <property type="entry name" value="PEP-util_enz_mobile_dom"/>
</dbReference>
<reference evidence="13" key="1">
    <citation type="submission" date="2020-11" db="EMBL/GenBank/DDBJ databases">
        <authorList>
            <person name="Konstantinou D."/>
            <person name="Gkelis S."/>
            <person name="Popin R."/>
            <person name="Fewer D."/>
            <person name="Sivonen K."/>
        </authorList>
    </citation>
    <scope>NUCLEOTIDE SEQUENCE</scope>
    <source>
        <strain evidence="13">TAU-MAC 1115</strain>
    </source>
</reference>
<keyword evidence="1" id="KW-1003">Cell membrane</keyword>
<dbReference type="Proteomes" id="UP000717364">
    <property type="component" value="Unassembled WGS sequence"/>
</dbReference>
<dbReference type="Pfam" id="PF02660">
    <property type="entry name" value="G3P_acyltransf"/>
    <property type="match status" value="1"/>
</dbReference>
<gene>
    <name evidence="13" type="ORF">IXB50_06340</name>
</gene>
<feature type="transmembrane region" description="Helical" evidence="10">
    <location>
        <begin position="112"/>
        <end position="135"/>
    </location>
</feature>
<dbReference type="InterPro" id="IPR013815">
    <property type="entry name" value="ATP_grasp_subdomain_1"/>
</dbReference>
<sequence>MAQVWGALLIFVVCPLLGGVPLTGWWVHLTTGKRLSQVGTGNVGVSAAFYHGGTAIGLGAVFLEAFKGIGAVLLARYFFPVDPIWPVVALMALVMGRYWISRGAGVTNVSWGFLAYDPLVAVLGWLLSLVAFTVLREQKQGRMFALVLLPVLTGIVHNDGMRLMAVACLMGLIGWIYQKLPDDLELPSQGTRTESRRLFRFFRGESALQALDQVLDPAIVGNKAATLSQLKAWGYPVPMGYILQAGDDPAALLGLCQPSPQQPLVARSSAVGEDGLGASAAGQYVSVTDVVSQEELVGAIATCFQAYNRPSAVRYRQDLGLPEAAMNVLVQQQITGVISGVAFSRDPIARCGHNVVIEALPGAASQVVSGQITPRRYQVTITPEDLQPGDNWQLSDAVDLPIEPHGDNLDVEAVHGTPLQIHQPIPDRLIQQIAYLTRHLERRFGDIPQDVEWTYDGKQIWVLQSRPITTLIPLWTRKIAAEVIPGVIRPLTWSINQPLTCGVWGELFTIVLGKRGAGLDFSQTAMLHRSYAYFNATLLGDIFLRMGLPPESLEFLTRGAKFSRPPLATTVRNLPGLIKLARREWKLTKHFYRDNCEYFQPGLDALRFPYELSPEEIKQQIETIFTLLEKATFYNILGPLSFALRKAILKVDSTQLNYRSNPEIAAIESIKDIARWQSFLLTQLETIPEDYEELFEALAQLPESDQLFEQLDAFLTTYGYLGEVATDISVPRWQEQPAPVKALLATFLKQPPVTTANSADSLAKQDWKQRQVQTRLDLKGEIAEIYNRLLAELRICFLALERHYIGDNSLQQAGDIFFLTWPEVKQWGASAALAIRDGQSTDKIEIRRQQYQADHIWKPPHLVYGKDPLALSIVPRTPQQTGRFLKGIGASPGTLEGEVQVLTTLDATVPIHQNTILVVPYTDAGWAPLLANLGGLIAEVGGQLSHGAIVAREYGIPAVMDVADATQRLRTGQRVRIDGQQGIVEIL</sequence>
<name>A0A947DDI2_9CYAN</name>
<dbReference type="Pfam" id="PF00391">
    <property type="entry name" value="PEP-utilizers"/>
    <property type="match status" value="1"/>
</dbReference>
<evidence type="ECO:0000256" key="5">
    <source>
        <dbReference type="ARBA" id="ARBA00022989"/>
    </source>
</evidence>
<dbReference type="InterPro" id="IPR036637">
    <property type="entry name" value="Phosphohistidine_dom_sf"/>
</dbReference>
<evidence type="ECO:0000256" key="3">
    <source>
        <dbReference type="ARBA" id="ARBA00022679"/>
    </source>
</evidence>
<keyword evidence="7 10" id="KW-0472">Membrane</keyword>
<dbReference type="GO" id="GO:0016301">
    <property type="term" value="F:kinase activity"/>
    <property type="evidence" value="ECO:0007669"/>
    <property type="project" value="InterPro"/>
</dbReference>
<evidence type="ECO:0000256" key="1">
    <source>
        <dbReference type="ARBA" id="ARBA00022475"/>
    </source>
</evidence>
<evidence type="ECO:0000259" key="11">
    <source>
        <dbReference type="Pfam" id="PF00391"/>
    </source>
</evidence>
<keyword evidence="5 10" id="KW-1133">Transmembrane helix</keyword>
<feature type="transmembrane region" description="Helical" evidence="10">
    <location>
        <begin position="47"/>
        <end position="66"/>
    </location>
</feature>
<accession>A0A947DDI2</accession>
<dbReference type="Gene3D" id="3.50.30.10">
    <property type="entry name" value="Phosphohistidine domain"/>
    <property type="match status" value="1"/>
</dbReference>
<evidence type="ECO:0000256" key="4">
    <source>
        <dbReference type="ARBA" id="ARBA00022692"/>
    </source>
</evidence>
<dbReference type="SUPFAM" id="SSF56059">
    <property type="entry name" value="Glutathione synthetase ATP-binding domain-like"/>
    <property type="match status" value="1"/>
</dbReference>
<keyword evidence="2" id="KW-0444">Lipid biosynthesis</keyword>
<evidence type="ECO:0000256" key="2">
    <source>
        <dbReference type="ARBA" id="ARBA00022516"/>
    </source>
</evidence>
<evidence type="ECO:0000256" key="7">
    <source>
        <dbReference type="ARBA" id="ARBA00023136"/>
    </source>
</evidence>
<proteinExistence type="predicted"/>
<dbReference type="GO" id="GO:0005886">
    <property type="term" value="C:plasma membrane"/>
    <property type="evidence" value="ECO:0007669"/>
    <property type="project" value="InterPro"/>
</dbReference>
<keyword evidence="14" id="KW-1185">Reference proteome</keyword>
<keyword evidence="8" id="KW-0594">Phospholipid biosynthesis</keyword>
<organism evidence="13 14">
    <name type="scientific">Leptothoe spongobia TAU-MAC 1115</name>
    <dbReference type="NCBI Taxonomy" id="1967444"/>
    <lineage>
        <taxon>Bacteria</taxon>
        <taxon>Bacillati</taxon>
        <taxon>Cyanobacteriota</taxon>
        <taxon>Cyanophyceae</taxon>
        <taxon>Nodosilineales</taxon>
        <taxon>Cymatolegaceae</taxon>
        <taxon>Leptothoe</taxon>
        <taxon>Leptothoe spongobia</taxon>
    </lineage>
</organism>
<feature type="domain" description="Pyruvate phosphate dikinase AMP/ATP-binding" evidence="12">
    <location>
        <begin position="261"/>
        <end position="471"/>
    </location>
</feature>
<dbReference type="GO" id="GO:0043772">
    <property type="term" value="F:acyl-phosphate glycerol-3-phosphate acyltransferase activity"/>
    <property type="evidence" value="ECO:0007669"/>
    <property type="project" value="InterPro"/>
</dbReference>
<feature type="transmembrane region" description="Helical" evidence="10">
    <location>
        <begin position="7"/>
        <end position="27"/>
    </location>
</feature>
<keyword evidence="3" id="KW-0808">Transferase</keyword>
<evidence type="ECO:0000256" key="9">
    <source>
        <dbReference type="ARBA" id="ARBA00023264"/>
    </source>
</evidence>
<evidence type="ECO:0000256" key="6">
    <source>
        <dbReference type="ARBA" id="ARBA00023098"/>
    </source>
</evidence>
<keyword evidence="9" id="KW-1208">Phospholipid metabolism</keyword>
<dbReference type="PANTHER" id="PTHR43615">
    <property type="entry name" value="PHOSPHOENOLPYRUVATE SYNTHASE-RELATED"/>
    <property type="match status" value="1"/>
</dbReference>
<evidence type="ECO:0000256" key="8">
    <source>
        <dbReference type="ARBA" id="ARBA00023209"/>
    </source>
</evidence>
<dbReference type="Gene3D" id="3.30.1490.20">
    <property type="entry name" value="ATP-grasp fold, A domain"/>
    <property type="match status" value="1"/>
</dbReference>
<evidence type="ECO:0000259" key="12">
    <source>
        <dbReference type="Pfam" id="PF01326"/>
    </source>
</evidence>
<dbReference type="GO" id="GO:0008654">
    <property type="term" value="P:phospholipid biosynthetic process"/>
    <property type="evidence" value="ECO:0007669"/>
    <property type="project" value="UniProtKB-KW"/>
</dbReference>
<dbReference type="AlphaFoldDB" id="A0A947DDI2"/>
<feature type="transmembrane region" description="Helical" evidence="10">
    <location>
        <begin position="78"/>
        <end position="100"/>
    </location>
</feature>
<dbReference type="GO" id="GO:0005524">
    <property type="term" value="F:ATP binding"/>
    <property type="evidence" value="ECO:0007669"/>
    <property type="project" value="InterPro"/>
</dbReference>
<keyword evidence="6" id="KW-0443">Lipid metabolism</keyword>
<feature type="transmembrane region" description="Helical" evidence="10">
    <location>
        <begin position="147"/>
        <end position="177"/>
    </location>
</feature>
<evidence type="ECO:0000313" key="14">
    <source>
        <dbReference type="Proteomes" id="UP000717364"/>
    </source>
</evidence>
<comment type="caution">
    <text evidence="13">The sequence shown here is derived from an EMBL/GenBank/DDBJ whole genome shotgun (WGS) entry which is preliminary data.</text>
</comment>
<dbReference type="SMART" id="SM01207">
    <property type="entry name" value="G3P_acyltransf"/>
    <property type="match status" value="1"/>
</dbReference>
<dbReference type="InterPro" id="IPR002192">
    <property type="entry name" value="PPDK_AMP/ATP-bd"/>
</dbReference>
<dbReference type="Gene3D" id="3.30.470.20">
    <property type="entry name" value="ATP-grasp fold, B domain"/>
    <property type="match status" value="1"/>
</dbReference>
<dbReference type="Pfam" id="PF01326">
    <property type="entry name" value="PPDK_N"/>
    <property type="match status" value="1"/>
</dbReference>
<reference evidence="13" key="2">
    <citation type="journal article" date="2021" name="Mar. Drugs">
        <title>Genome Reduction and Secondary Metabolism of the Marine Sponge-Associated Cyanobacterium Leptothoe.</title>
        <authorList>
            <person name="Konstantinou D."/>
            <person name="Popin R.V."/>
            <person name="Fewer D.P."/>
            <person name="Sivonen K."/>
            <person name="Gkelis S."/>
        </authorList>
    </citation>
    <scope>NUCLEOTIDE SEQUENCE</scope>
    <source>
        <strain evidence="13">TAU-MAC 1115</strain>
    </source>
</reference>
<keyword evidence="13" id="KW-0012">Acyltransferase</keyword>
<dbReference type="EMBL" id="JADOES010000008">
    <property type="protein sequence ID" value="MBT9315038.1"/>
    <property type="molecule type" value="Genomic_DNA"/>
</dbReference>
<protein>
    <submittedName>
        <fullName evidence="13">Glycerol-3-phosphate acyltransferase</fullName>
    </submittedName>
</protein>
<keyword evidence="4 10" id="KW-0812">Transmembrane</keyword>
<dbReference type="InterPro" id="IPR003811">
    <property type="entry name" value="G3P_acylTferase_PlsY"/>
</dbReference>
<dbReference type="PANTHER" id="PTHR43615:SF1">
    <property type="entry name" value="PPDK_N DOMAIN-CONTAINING PROTEIN"/>
    <property type="match status" value="1"/>
</dbReference>
<evidence type="ECO:0000256" key="10">
    <source>
        <dbReference type="SAM" id="Phobius"/>
    </source>
</evidence>
<dbReference type="InterPro" id="IPR051549">
    <property type="entry name" value="PEP_Utilizing_Enz"/>
</dbReference>
<evidence type="ECO:0000313" key="13">
    <source>
        <dbReference type="EMBL" id="MBT9315038.1"/>
    </source>
</evidence>
<dbReference type="SUPFAM" id="SSF52009">
    <property type="entry name" value="Phosphohistidine domain"/>
    <property type="match status" value="1"/>
</dbReference>